<dbReference type="InterPro" id="IPR019804">
    <property type="entry name" value="Ras_G-nucl-exch_fac_CS"/>
</dbReference>
<evidence type="ECO:0000259" key="11">
    <source>
        <dbReference type="PROSITE" id="PS50913"/>
    </source>
</evidence>
<dbReference type="InterPro" id="IPR000651">
    <property type="entry name" value="Ras-like_Gua-exchang_fac_N"/>
</dbReference>
<feature type="compositionally biased region" description="Basic and acidic residues" evidence="7">
    <location>
        <begin position="1900"/>
        <end position="1916"/>
    </location>
</feature>
<feature type="compositionally biased region" description="Basic and acidic residues" evidence="7">
    <location>
        <begin position="1652"/>
        <end position="1684"/>
    </location>
</feature>
<keyword evidence="2" id="KW-0132">Cell division</keyword>
<name>A0A2V1ARD8_9ASCO</name>
<dbReference type="SUPFAM" id="SSF48366">
    <property type="entry name" value="Ras GEF"/>
    <property type="match status" value="1"/>
</dbReference>
<feature type="compositionally biased region" description="Polar residues" evidence="7">
    <location>
        <begin position="1390"/>
        <end position="1405"/>
    </location>
</feature>
<feature type="compositionally biased region" description="Basic and acidic residues" evidence="7">
    <location>
        <begin position="1843"/>
        <end position="1859"/>
    </location>
</feature>
<dbReference type="SMART" id="SM00755">
    <property type="entry name" value="Grip"/>
    <property type="match status" value="1"/>
</dbReference>
<feature type="compositionally biased region" description="Low complexity" evidence="7">
    <location>
        <begin position="1716"/>
        <end position="1739"/>
    </location>
</feature>
<gene>
    <name evidence="12" type="ORF">CXQ85_003357</name>
</gene>
<feature type="compositionally biased region" description="Basic and acidic residues" evidence="7">
    <location>
        <begin position="708"/>
        <end position="719"/>
    </location>
</feature>
<evidence type="ECO:0000313" key="13">
    <source>
        <dbReference type="Proteomes" id="UP000244309"/>
    </source>
</evidence>
<feature type="coiled-coil region" evidence="6">
    <location>
        <begin position="2087"/>
        <end position="2261"/>
    </location>
</feature>
<dbReference type="Gene3D" id="1.20.5.1160">
    <property type="entry name" value="Vasodilator-stimulated phosphoprotein"/>
    <property type="match status" value="1"/>
</dbReference>
<dbReference type="PROSITE" id="PS50913">
    <property type="entry name" value="GRIP"/>
    <property type="match status" value="1"/>
</dbReference>
<evidence type="ECO:0000259" key="9">
    <source>
        <dbReference type="PROSITE" id="PS50009"/>
    </source>
</evidence>
<feature type="coiled-coil region" evidence="6">
    <location>
        <begin position="2003"/>
        <end position="2058"/>
    </location>
</feature>
<evidence type="ECO:0000256" key="1">
    <source>
        <dbReference type="ARBA" id="ARBA00022443"/>
    </source>
</evidence>
<dbReference type="Pfam" id="PF00018">
    <property type="entry name" value="SH3_1"/>
    <property type="match status" value="1"/>
</dbReference>
<feature type="compositionally biased region" description="Basic and acidic residues" evidence="7">
    <location>
        <begin position="1983"/>
        <end position="2003"/>
    </location>
</feature>
<comment type="caution">
    <text evidence="12">The sequence shown here is derived from an EMBL/GenBank/DDBJ whole genome shotgun (WGS) entry which is preliminary data.</text>
</comment>
<dbReference type="Gene3D" id="2.30.30.40">
    <property type="entry name" value="SH3 Domains"/>
    <property type="match status" value="1"/>
</dbReference>
<evidence type="ECO:0000259" key="10">
    <source>
        <dbReference type="PROSITE" id="PS50212"/>
    </source>
</evidence>
<evidence type="ECO:0000256" key="2">
    <source>
        <dbReference type="ARBA" id="ARBA00022618"/>
    </source>
</evidence>
<feature type="compositionally biased region" description="Polar residues" evidence="7">
    <location>
        <begin position="507"/>
        <end position="516"/>
    </location>
</feature>
<dbReference type="Pfam" id="PF00618">
    <property type="entry name" value="RasGEF_N"/>
    <property type="match status" value="1"/>
</dbReference>
<dbReference type="SUPFAM" id="SSF50044">
    <property type="entry name" value="SH3-domain"/>
    <property type="match status" value="1"/>
</dbReference>
<reference evidence="12 13" key="1">
    <citation type="submission" date="2017-12" db="EMBL/GenBank/DDBJ databases">
        <title>Genome Sequence of a Multidrug-Resistant Candida haemulonii Isolate from a Patient with Chronic Leg Ulcers in Israel.</title>
        <authorList>
            <person name="Chow N.A."/>
            <person name="Gade L."/>
            <person name="Batra D."/>
            <person name="Rowe L.A."/>
            <person name="Ben-Ami R."/>
            <person name="Loparev V.N."/>
            <person name="Litvintseva A.P."/>
        </authorList>
    </citation>
    <scope>NUCLEOTIDE SEQUENCE [LARGE SCALE GENOMIC DNA]</scope>
    <source>
        <strain evidence="12 13">B11899</strain>
    </source>
</reference>
<dbReference type="PROSITE" id="PS50212">
    <property type="entry name" value="RASGEF_NTER"/>
    <property type="match status" value="1"/>
</dbReference>
<dbReference type="GeneID" id="37008688"/>
<keyword evidence="13" id="KW-1185">Reference proteome</keyword>
<feature type="compositionally biased region" description="Basic and acidic residues" evidence="7">
    <location>
        <begin position="1566"/>
        <end position="1579"/>
    </location>
</feature>
<dbReference type="Gene3D" id="1.10.840.10">
    <property type="entry name" value="Ras guanine-nucleotide exchange factors catalytic domain"/>
    <property type="match status" value="1"/>
</dbReference>
<proteinExistence type="predicted"/>
<feature type="compositionally biased region" description="Polar residues" evidence="7">
    <location>
        <begin position="469"/>
        <end position="489"/>
    </location>
</feature>
<dbReference type="RefSeq" id="XP_025340451.1">
    <property type="nucleotide sequence ID" value="XM_025487003.1"/>
</dbReference>
<dbReference type="CDD" id="cd06503">
    <property type="entry name" value="ATP-synt_Fo_b"/>
    <property type="match status" value="1"/>
</dbReference>
<evidence type="ECO:0000256" key="5">
    <source>
        <dbReference type="PROSITE-ProRule" id="PRU00192"/>
    </source>
</evidence>
<feature type="domain" description="GRIP" evidence="11">
    <location>
        <begin position="2307"/>
        <end position="2355"/>
    </location>
</feature>
<feature type="compositionally biased region" description="Basic and acidic residues" evidence="7">
    <location>
        <begin position="1704"/>
        <end position="1715"/>
    </location>
</feature>
<accession>A0A2V1ARD8</accession>
<feature type="compositionally biased region" description="Basic and acidic residues" evidence="7">
    <location>
        <begin position="1587"/>
        <end position="1596"/>
    </location>
</feature>
<evidence type="ECO:0000256" key="7">
    <source>
        <dbReference type="SAM" id="MobiDB-lite"/>
    </source>
</evidence>
<dbReference type="GO" id="GO:0007265">
    <property type="term" value="P:Ras protein signal transduction"/>
    <property type="evidence" value="ECO:0007669"/>
    <property type="project" value="TreeGrafter"/>
</dbReference>
<feature type="region of interest" description="Disordered" evidence="7">
    <location>
        <begin position="1642"/>
        <end position="1685"/>
    </location>
</feature>
<evidence type="ECO:0000256" key="4">
    <source>
        <dbReference type="PROSITE-ProRule" id="PRU00168"/>
    </source>
</evidence>
<dbReference type="Pfam" id="PF01465">
    <property type="entry name" value="GRIP"/>
    <property type="match status" value="1"/>
</dbReference>
<feature type="domain" description="SH3" evidence="8">
    <location>
        <begin position="26"/>
        <end position="89"/>
    </location>
</feature>
<dbReference type="InterPro" id="IPR001895">
    <property type="entry name" value="RASGEF_cat_dom"/>
</dbReference>
<feature type="domain" description="N-terminal Ras-GEF" evidence="10">
    <location>
        <begin position="905"/>
        <end position="1039"/>
    </location>
</feature>
<feature type="region of interest" description="Disordered" evidence="7">
    <location>
        <begin position="1981"/>
        <end position="2003"/>
    </location>
</feature>
<keyword evidence="3 4" id="KW-0344">Guanine-nucleotide releasing factor</keyword>
<dbReference type="InterPro" id="IPR036028">
    <property type="entry name" value="SH3-like_dom_sf"/>
</dbReference>
<evidence type="ECO:0000313" key="12">
    <source>
        <dbReference type="EMBL" id="PVH19511.1"/>
    </source>
</evidence>
<dbReference type="PANTHER" id="PTHR23113:SF368">
    <property type="entry name" value="CELL DIVISION CONTROL PROTEIN 25"/>
    <property type="match status" value="1"/>
</dbReference>
<organism evidence="12 13">
    <name type="scientific">Candidozyma haemuli</name>
    <dbReference type="NCBI Taxonomy" id="45357"/>
    <lineage>
        <taxon>Eukaryota</taxon>
        <taxon>Fungi</taxon>
        <taxon>Dikarya</taxon>
        <taxon>Ascomycota</taxon>
        <taxon>Saccharomycotina</taxon>
        <taxon>Pichiomycetes</taxon>
        <taxon>Metschnikowiaceae</taxon>
        <taxon>Candidozyma</taxon>
    </lineage>
</organism>
<dbReference type="CDD" id="cd06224">
    <property type="entry name" value="REM"/>
    <property type="match status" value="1"/>
</dbReference>
<feature type="region of interest" description="Disordered" evidence="7">
    <location>
        <begin position="130"/>
        <end position="213"/>
    </location>
</feature>
<feature type="compositionally biased region" description="Polar residues" evidence="7">
    <location>
        <begin position="2276"/>
        <end position="2300"/>
    </location>
</feature>
<dbReference type="VEuPathDB" id="FungiDB:CXQ85_003357"/>
<dbReference type="SUPFAM" id="SSF90257">
    <property type="entry name" value="Myosin rod fragments"/>
    <property type="match status" value="1"/>
</dbReference>
<feature type="region of interest" description="Disordered" evidence="7">
    <location>
        <begin position="1368"/>
        <end position="1440"/>
    </location>
</feature>
<dbReference type="InterPro" id="IPR000237">
    <property type="entry name" value="GRIP_dom"/>
</dbReference>
<dbReference type="Gene3D" id="1.20.870.10">
    <property type="entry name" value="Son of sevenless (SoS) protein Chain: S domain 1"/>
    <property type="match status" value="1"/>
</dbReference>
<dbReference type="SMART" id="SM00229">
    <property type="entry name" value="RasGEFN"/>
    <property type="match status" value="1"/>
</dbReference>
<dbReference type="PROSITE" id="PS50002">
    <property type="entry name" value="SH3"/>
    <property type="match status" value="1"/>
</dbReference>
<feature type="region of interest" description="Disordered" evidence="7">
    <location>
        <begin position="1313"/>
        <end position="1336"/>
    </location>
</feature>
<dbReference type="SMART" id="SM00147">
    <property type="entry name" value="RasGEF"/>
    <property type="match status" value="1"/>
</dbReference>
<dbReference type="PROSITE" id="PS50009">
    <property type="entry name" value="RASGEF_CAT"/>
    <property type="match status" value="1"/>
</dbReference>
<dbReference type="STRING" id="45357.A0A2V1ARD8"/>
<keyword evidence="1 5" id="KW-0728">SH3 domain</keyword>
<keyword evidence="2" id="KW-0131">Cell cycle</keyword>
<dbReference type="Gene3D" id="1.10.287.1490">
    <property type="match status" value="1"/>
</dbReference>
<evidence type="ECO:0008006" key="14">
    <source>
        <dbReference type="Google" id="ProtNLM"/>
    </source>
</evidence>
<sequence length="2357" mass="265602">MSYEEIPPDVVSPHDAPTQTIQQTLKCKDTVIALYDFPGTQPSHLPLDLGDTVYVLAKSDSGWWDGVVIANGELSRGWFPHNYVRSVNYVQPVLNKLKSNKEIDSITAANTAANVLIPSFTSLLQRSLVDSGKNSPASNTRKNSVVSFASSETSISDSKSRSNQALSVHTPSPGSEGTEGASPAPAPALHQPSFASTLSSHSEDIPVPQEAPPLKFVPVEEAERLTLEVKQTEGKNIVWTPRGTTSGNVAFYSEQLEVYCETLPLVPFMPHIDLAGGNLALPTVEALHEITPVNVVRDDEPEDGETHDRSNSSVKGFDLKRDSNASSMSTTSSVSSYHHFSQPFFATNGLFYNSFDDINKWTELKEHFNYLLDLTYKALKDSNKQLFSMHLSQLTKVVSIVLAGSRLCHHDFADSKYESSIRRKLKRITNGFSQLYINGLLHLSVMHYSVAASNAELFSLDIRSLNKSTGPTPQASTISPSDSIGSGNTVPHPRGSSAEDLEKMGRSSGSEVSQDSVDSYLSQIDHEVEAVRSNMNGLIKIFLRLSKGKRITIKDYDSSDASEDEGEDRYNVLPQVYPRFLADEFNGGNWCNPFFTNTKPYLNLSGEHLKNRYHLKIIIDSVGYERVKSSASEIVKISSETLNYLEPHNQERYYNEQLRNGRNEQILRFIYKYLHHASSMIDLLESFDFTVFCLIKRSSSGDSLGSNEEPRDDAQHDDNTTGNLTFDYPVVLEFFKAKQYFHTLVSKVIMYSQSLTLDDPDVFTAMKEDDPVLYNRETIKDPLERSAMVLSNILMQQNKMKAPEAITLDKDEVVSDLLLEGIDFCEHITTLVQQLVEERETILNYATRVMYDDFNVQLLVIERNNTAAGDKNEDSGAQYYSSKKGNEDTPWYLEGDEECDLLLDIKGNIKGGTKEALVAHLTRHESLDSGFISVFLITLATMMSIGEFVQLLINRFNMDAPEGLSYEEYLAWKSMKQSKVRTKVLDIMKLLIDVHWCDSYYSITVLQRWLSFAQLPTVKRFPVSGKIAEGIEKILRGEKTTRRQDTAVVLGKPPAPILKGFSIKKLKLQDIDYIEFARQITIREFSLFCQINKLACINKVWGKKSGLQETIEPITNFIKVSNQLTNFVAYMILRKDDAKKRVRAIRYFVQVAEKCRQYNNFSSMTAIISALYSSPIHRLKKTWAYVSRDILTQLHNMNRLMNSTRNFNEYRDVLKFIGSEPCVPFFGVYLSDLTFIYHGNPQYLLNRTRMINFAKRSKTVEIVEGIDRFQKIGYNFQSVSEIQKYLDLWFDKCPSIEEQYQLSLNLEPREVIDRSRTKKKNEKDESGGQSQPKSAVNSFSENVANSLNEIGEPQSKSIENIRQLKNGSSILNTKTPDPQELLQPGDEPESTNSSQVQLTKENTPSGDKPTGTSPAGDSPAPAPSPSPIATSGPLKDIDMEQLPPAVKLKLNKFVRYEDKYPKLFDAYKTEKRKASLVDAFGDVLREYTPVTSIADAGELVEYLQSIHDKTKIAEQELRKKTTEASQLARRLADAEKTVRYTEESLDKASKGKESLNARIESLSRELQRVKAENENRTENTEGGADPELQKSVDSLKEQLGSTQAELDELVEQKKTFTKDLESQKEKTEALTKEVDTLKSEKQAALDELESSNSKHDALSKELESLKAEKEALQKDKESLEREKQTLQATVDDLEKKLTDLNKQLEEVKVERDEAKSNASAAPESPSTAAPAQQTQQRAGGNKKKKNKKNKGQQNAAVATEPAAVSTEADNGSSEWESKYNELSSKYDALVNEKDSLAAELSLSRKAVEAKDEEIELLKDSLRDIGDELVTAKDELKNLNSDNSTKEKLQKYDDLEKQAEEASAQLEKLKRDSEDQVKKMKAELTEQVEKAKSESLASAEKQQEDTKAEIEKLKSESQKSSGTIKDLRTQLTTVNKELDGSKKEIESLHQEKAKLNSRIDELSKAKSMDSSLKLEIASLQSSVSHKDELIKEYRDESEKRVKERDTLRATISQLENSNSSLQSSNKSLVQEKSNLINEKENTTQRINSLNSELSKLQVSKHEVASELDGLKTKYDSMVKNKATSSDEVQSYKQQYDELSMKSKEAQLRIDTLEDELSEAKSMLQERTRESSTIRKLLIEAEERNNIECANLKNEIRSINEEKSELESSLQGSIKQRQREIEDLKAKSSESAKKIKELLEQIDALKKKYEPLINEAAISPEAAKKTKDLENTIDELRSSLQSSSSKVKEYENLNRVLKKLNEESSLKFERLSKNYKHVTQQYRQMQSTKATPPESTRSSSEQPPAAAAPPDKDTNTAYLKNVLFGFFEHKEQREQLLPVVKTLFQLDDADEAKLMNALK</sequence>
<feature type="compositionally biased region" description="Polar residues" evidence="7">
    <location>
        <begin position="1917"/>
        <end position="1934"/>
    </location>
</feature>
<evidence type="ECO:0000256" key="6">
    <source>
        <dbReference type="SAM" id="Coils"/>
    </source>
</evidence>
<dbReference type="InterPro" id="IPR001452">
    <property type="entry name" value="SH3_domain"/>
</dbReference>
<dbReference type="GO" id="GO:0005886">
    <property type="term" value="C:plasma membrane"/>
    <property type="evidence" value="ECO:0007669"/>
    <property type="project" value="TreeGrafter"/>
</dbReference>
<dbReference type="EMBL" id="PKFO01000002">
    <property type="protein sequence ID" value="PVH19511.1"/>
    <property type="molecule type" value="Genomic_DNA"/>
</dbReference>
<feature type="region of interest" description="Disordered" evidence="7">
    <location>
        <begin position="1566"/>
        <end position="1606"/>
    </location>
</feature>
<dbReference type="InterPro" id="IPR023578">
    <property type="entry name" value="Ras_GEF_dom_sf"/>
</dbReference>
<dbReference type="OrthoDB" id="546434at2759"/>
<feature type="compositionally biased region" description="Basic residues" evidence="7">
    <location>
        <begin position="1740"/>
        <end position="1750"/>
    </location>
</feature>
<dbReference type="SMART" id="SM00326">
    <property type="entry name" value="SH3"/>
    <property type="match status" value="1"/>
</dbReference>
<keyword evidence="6" id="KW-0175">Coiled coil</keyword>
<dbReference type="CDD" id="cd11883">
    <property type="entry name" value="SH3_Sdc25"/>
    <property type="match status" value="1"/>
</dbReference>
<dbReference type="InterPro" id="IPR008937">
    <property type="entry name" value="Ras-like_GEF"/>
</dbReference>
<evidence type="ECO:0000259" key="8">
    <source>
        <dbReference type="PROSITE" id="PS50002"/>
    </source>
</evidence>
<dbReference type="InterPro" id="IPR036964">
    <property type="entry name" value="RASGEF_cat_dom_sf"/>
</dbReference>
<dbReference type="CDD" id="cd00155">
    <property type="entry name" value="RasGEF"/>
    <property type="match status" value="1"/>
</dbReference>
<dbReference type="PROSITE" id="PS00720">
    <property type="entry name" value="RASGEF"/>
    <property type="match status" value="1"/>
</dbReference>
<evidence type="ECO:0000256" key="3">
    <source>
        <dbReference type="ARBA" id="ARBA00022658"/>
    </source>
</evidence>
<dbReference type="Proteomes" id="UP000244309">
    <property type="component" value="Unassembled WGS sequence"/>
</dbReference>
<dbReference type="PANTHER" id="PTHR23113">
    <property type="entry name" value="GUANINE NUCLEOTIDE EXCHANGE FACTOR"/>
    <property type="match status" value="1"/>
</dbReference>
<dbReference type="GO" id="GO:0051301">
    <property type="term" value="P:cell division"/>
    <property type="evidence" value="ECO:0007669"/>
    <property type="project" value="UniProtKB-KW"/>
</dbReference>
<feature type="domain" description="Ras-GEF" evidence="9">
    <location>
        <begin position="1072"/>
        <end position="1309"/>
    </location>
</feature>
<feature type="region of interest" description="Disordered" evidence="7">
    <location>
        <begin position="1704"/>
        <end position="1779"/>
    </location>
</feature>
<feature type="region of interest" description="Disordered" evidence="7">
    <location>
        <begin position="1834"/>
        <end position="1944"/>
    </location>
</feature>
<feature type="compositionally biased region" description="Polar residues" evidence="7">
    <location>
        <begin position="1327"/>
        <end position="1336"/>
    </location>
</feature>
<dbReference type="Gene3D" id="6.10.250.3110">
    <property type="match status" value="1"/>
</dbReference>
<protein>
    <recommendedName>
        <fullName evidence="14">Cell division control protein 25</fullName>
    </recommendedName>
</protein>
<feature type="region of interest" description="Disordered" evidence="7">
    <location>
        <begin position="2276"/>
        <end position="2312"/>
    </location>
</feature>
<feature type="region of interest" description="Disordered" evidence="7">
    <location>
        <begin position="469"/>
        <end position="516"/>
    </location>
</feature>
<feature type="compositionally biased region" description="Basic and acidic residues" evidence="7">
    <location>
        <begin position="1866"/>
        <end position="1892"/>
    </location>
</feature>
<feature type="compositionally biased region" description="Polar residues" evidence="7">
    <location>
        <begin position="132"/>
        <end position="175"/>
    </location>
</feature>
<feature type="compositionally biased region" description="Basic and acidic residues" evidence="7">
    <location>
        <begin position="1935"/>
        <end position="1944"/>
    </location>
</feature>
<feature type="region of interest" description="Disordered" evidence="7">
    <location>
        <begin position="699"/>
        <end position="720"/>
    </location>
</feature>
<feature type="compositionally biased region" description="Basic and acidic residues" evidence="7">
    <location>
        <begin position="1313"/>
        <end position="1326"/>
    </location>
</feature>
<dbReference type="GO" id="GO:0005085">
    <property type="term" value="F:guanyl-nucleotide exchange factor activity"/>
    <property type="evidence" value="ECO:0007669"/>
    <property type="project" value="UniProtKB-KW"/>
</dbReference>
<feature type="region of interest" description="Disordered" evidence="7">
    <location>
        <begin position="294"/>
        <end position="326"/>
    </location>
</feature>
<dbReference type="Pfam" id="PF00617">
    <property type="entry name" value="RasGEF"/>
    <property type="match status" value="1"/>
</dbReference>